<proteinExistence type="predicted"/>
<dbReference type="PANTHER" id="PTHR21240">
    <property type="entry name" value="2-AMINO-3-CARBOXYLMUCONATE-6-SEMIALDEHYDE DECARBOXYLASE"/>
    <property type="match status" value="1"/>
</dbReference>
<organism evidence="3">
    <name type="scientific">freshwater metagenome</name>
    <dbReference type="NCBI Taxonomy" id="449393"/>
    <lineage>
        <taxon>unclassified sequences</taxon>
        <taxon>metagenomes</taxon>
        <taxon>ecological metagenomes</taxon>
    </lineage>
</organism>
<name>A0A6J6C6P8_9ZZZZ</name>
<sequence>MIDIHAHVVLESSLGACGAYGPELYEGDPSSGDSPFFRVGDYVLHGVKYRGSAFMDLDLRLAKLDALGIDLQVLSPNPLTYFSGVDADAAVGFSQTHNDALAALVSQAPTRLAGLAQLPTQHPSSAVIELRRAVRELGLLGAYIGTDLGLPLDDAAFDPLYAACVELNVPLFFHPAPDGVSGQRRDERLARFDGDLWLGFCYEETLAVSTLILGGVMDRHPELDICISHGGGATSWLAERLEHAARTRPWSPRQLRDPGAVAARLQRFWWDGHVGGPRALAALLAAFGTERVVAGTNLAGWDQTDDPTFGDSALAIEFDRNARRLLRLQA</sequence>
<dbReference type="PANTHER" id="PTHR21240:SF28">
    <property type="entry name" value="ISO-OROTATE DECARBOXYLASE (EUROFUNG)"/>
    <property type="match status" value="1"/>
</dbReference>
<reference evidence="3" key="1">
    <citation type="submission" date="2020-05" db="EMBL/GenBank/DDBJ databases">
        <authorList>
            <person name="Chiriac C."/>
            <person name="Salcher M."/>
            <person name="Ghai R."/>
            <person name="Kavagutti S V."/>
        </authorList>
    </citation>
    <scope>NUCLEOTIDE SEQUENCE</scope>
</reference>
<accession>A0A6J6C6P8</accession>
<dbReference type="EMBL" id="CAEZSF010000138">
    <property type="protein sequence ID" value="CAB4546299.1"/>
    <property type="molecule type" value="Genomic_DNA"/>
</dbReference>
<dbReference type="GO" id="GO:0019748">
    <property type="term" value="P:secondary metabolic process"/>
    <property type="evidence" value="ECO:0007669"/>
    <property type="project" value="TreeGrafter"/>
</dbReference>
<dbReference type="InterPro" id="IPR032465">
    <property type="entry name" value="ACMSD"/>
</dbReference>
<keyword evidence="1" id="KW-0456">Lyase</keyword>
<dbReference type="GO" id="GO:0005737">
    <property type="term" value="C:cytoplasm"/>
    <property type="evidence" value="ECO:0007669"/>
    <property type="project" value="TreeGrafter"/>
</dbReference>
<evidence type="ECO:0000313" key="4">
    <source>
        <dbReference type="EMBL" id="CAB4921225.1"/>
    </source>
</evidence>
<dbReference type="Pfam" id="PF04909">
    <property type="entry name" value="Amidohydro_2"/>
    <property type="match status" value="1"/>
</dbReference>
<dbReference type="InterPro" id="IPR032466">
    <property type="entry name" value="Metal_Hydrolase"/>
</dbReference>
<gene>
    <name evidence="3" type="ORF">UFOPK1358_01332</name>
    <name evidence="4" type="ORF">UFOPK3519_01940</name>
</gene>
<dbReference type="Gene3D" id="3.20.20.140">
    <property type="entry name" value="Metal-dependent hydrolases"/>
    <property type="match status" value="1"/>
</dbReference>
<dbReference type="GO" id="GO:0016787">
    <property type="term" value="F:hydrolase activity"/>
    <property type="evidence" value="ECO:0007669"/>
    <property type="project" value="InterPro"/>
</dbReference>
<evidence type="ECO:0000256" key="1">
    <source>
        <dbReference type="ARBA" id="ARBA00023239"/>
    </source>
</evidence>
<feature type="domain" description="Amidohydrolase-related" evidence="2">
    <location>
        <begin position="2"/>
        <end position="315"/>
    </location>
</feature>
<evidence type="ECO:0000259" key="2">
    <source>
        <dbReference type="Pfam" id="PF04909"/>
    </source>
</evidence>
<dbReference type="InterPro" id="IPR006680">
    <property type="entry name" value="Amidohydro-rel"/>
</dbReference>
<dbReference type="AlphaFoldDB" id="A0A6J6C6P8"/>
<evidence type="ECO:0000313" key="3">
    <source>
        <dbReference type="EMBL" id="CAB4546299.1"/>
    </source>
</evidence>
<dbReference type="GO" id="GO:0016831">
    <property type="term" value="F:carboxy-lyase activity"/>
    <property type="evidence" value="ECO:0007669"/>
    <property type="project" value="InterPro"/>
</dbReference>
<dbReference type="EMBL" id="CAFBMG010000243">
    <property type="protein sequence ID" value="CAB4921225.1"/>
    <property type="molecule type" value="Genomic_DNA"/>
</dbReference>
<dbReference type="SUPFAM" id="SSF51556">
    <property type="entry name" value="Metallo-dependent hydrolases"/>
    <property type="match status" value="1"/>
</dbReference>
<protein>
    <submittedName>
        <fullName evidence="3">Unannotated protein</fullName>
    </submittedName>
</protein>